<proteinExistence type="predicted"/>
<protein>
    <submittedName>
        <fullName evidence="2">Zinc protease</fullName>
    </submittedName>
</protein>
<dbReference type="EMBL" id="FXBL01000004">
    <property type="protein sequence ID" value="SMH40127.1"/>
    <property type="molecule type" value="Genomic_DNA"/>
</dbReference>
<keyword evidence="2" id="KW-0645">Protease</keyword>
<dbReference type="PANTHER" id="PTHR11851:SF224">
    <property type="entry name" value="PROCESSING PROTEASE"/>
    <property type="match status" value="1"/>
</dbReference>
<organism evidence="2 3">
    <name type="scientific">Mesorhizobium australicum</name>
    <dbReference type="NCBI Taxonomy" id="536018"/>
    <lineage>
        <taxon>Bacteria</taxon>
        <taxon>Pseudomonadati</taxon>
        <taxon>Pseudomonadota</taxon>
        <taxon>Alphaproteobacteria</taxon>
        <taxon>Hyphomicrobiales</taxon>
        <taxon>Phyllobacteriaceae</taxon>
        <taxon>Mesorhizobium</taxon>
    </lineage>
</organism>
<dbReference type="InterPro" id="IPR007863">
    <property type="entry name" value="Peptidase_M16_C"/>
</dbReference>
<dbReference type="Proteomes" id="UP000193083">
    <property type="component" value="Unassembled WGS sequence"/>
</dbReference>
<dbReference type="GO" id="GO:0008233">
    <property type="term" value="F:peptidase activity"/>
    <property type="evidence" value="ECO:0007669"/>
    <property type="project" value="UniProtKB-KW"/>
</dbReference>
<evidence type="ECO:0000259" key="1">
    <source>
        <dbReference type="Pfam" id="PF05193"/>
    </source>
</evidence>
<dbReference type="InterPro" id="IPR050361">
    <property type="entry name" value="MPP/UQCRC_Complex"/>
</dbReference>
<name>A0A1X7NQ45_9HYPH</name>
<dbReference type="GO" id="GO:0046872">
    <property type="term" value="F:metal ion binding"/>
    <property type="evidence" value="ECO:0007669"/>
    <property type="project" value="InterPro"/>
</dbReference>
<sequence length="448" mass="48154">MITLRMAAGRIVALISLVLLLALPALSAARAEVKIQDVVSSKGVRAWLVEDYSVPIVSIRFALRGGSTQDPIGKEGLANLMTGLFDEGAGDLDSDAFQLGLDDAGAEMSFSAGSDAIYGSMRMLAEGQDEAFALLRLAIQQPRFDAEPLNRIRDQIVAGIQASALDPSTKGEIAWREALYAGHPYARPDEGTEATLATITPDDVRQFHDRVFARGNLVVGVVGAIDAETLKRRLDELFGDLPAEPTLSPVVRAEPKFAQQINVASNLPQTTLQLAWPGIERNDPQFFAAYLMNHILGGGSFSSRLFEEVREKRGLTYGISSALVNRDYSSALVIGTSTRADRAAETLALIRSEVAKMATEGPTQAELDFAKKYVIGAYAINNLDTSGAIARTLVELQLDGLGIDYIDRRTTLIEAVTLDDVKAAAKRLLESQPAVMVLGPALPQSAVQ</sequence>
<dbReference type="OrthoDB" id="9811314at2"/>
<dbReference type="AlphaFoldDB" id="A0A1X7NQ45"/>
<reference evidence="3" key="1">
    <citation type="submission" date="2017-04" db="EMBL/GenBank/DDBJ databases">
        <authorList>
            <person name="Varghese N."/>
            <person name="Submissions S."/>
        </authorList>
    </citation>
    <scope>NUCLEOTIDE SEQUENCE [LARGE SCALE GENOMIC DNA]</scope>
    <source>
        <strain evidence="3">B5P</strain>
    </source>
</reference>
<gene>
    <name evidence="2" type="ORF">SAMN02982922_2265</name>
</gene>
<dbReference type="RefSeq" id="WP_085464263.1">
    <property type="nucleotide sequence ID" value="NZ_FXBL01000004.1"/>
</dbReference>
<dbReference type="PANTHER" id="PTHR11851">
    <property type="entry name" value="METALLOPROTEASE"/>
    <property type="match status" value="1"/>
</dbReference>
<dbReference type="Gene3D" id="3.30.830.10">
    <property type="entry name" value="Metalloenzyme, LuxS/M16 peptidase-like"/>
    <property type="match status" value="2"/>
</dbReference>
<dbReference type="InterPro" id="IPR011249">
    <property type="entry name" value="Metalloenz_LuxS/M16"/>
</dbReference>
<accession>A0A1X7NQ45</accession>
<dbReference type="SUPFAM" id="SSF63411">
    <property type="entry name" value="LuxS/MPP-like metallohydrolase"/>
    <property type="match status" value="2"/>
</dbReference>
<feature type="domain" description="Peptidase M16 C-terminal" evidence="1">
    <location>
        <begin position="198"/>
        <end position="372"/>
    </location>
</feature>
<keyword evidence="3" id="KW-1185">Reference proteome</keyword>
<evidence type="ECO:0000313" key="3">
    <source>
        <dbReference type="Proteomes" id="UP000193083"/>
    </source>
</evidence>
<evidence type="ECO:0000313" key="2">
    <source>
        <dbReference type="EMBL" id="SMH40127.1"/>
    </source>
</evidence>
<dbReference type="GO" id="GO:0006508">
    <property type="term" value="P:proteolysis"/>
    <property type="evidence" value="ECO:0007669"/>
    <property type="project" value="UniProtKB-KW"/>
</dbReference>
<keyword evidence="2" id="KW-0378">Hydrolase</keyword>
<dbReference type="Pfam" id="PF05193">
    <property type="entry name" value="Peptidase_M16_C"/>
    <property type="match status" value="1"/>
</dbReference>